<dbReference type="EMBL" id="JBHSBN010000017">
    <property type="protein sequence ID" value="MFC4108661.1"/>
    <property type="molecule type" value="Genomic_DNA"/>
</dbReference>
<proteinExistence type="predicted"/>
<dbReference type="PANTHER" id="PTHR43464:SF92">
    <property type="entry name" value="SLR1071 PROTEIN"/>
    <property type="match status" value="1"/>
</dbReference>
<dbReference type="InterPro" id="IPR013216">
    <property type="entry name" value="Methyltransf_11"/>
</dbReference>
<evidence type="ECO:0000313" key="2">
    <source>
        <dbReference type="EMBL" id="MFC4108661.1"/>
    </source>
</evidence>
<dbReference type="PANTHER" id="PTHR43464">
    <property type="entry name" value="METHYLTRANSFERASE"/>
    <property type="match status" value="1"/>
</dbReference>
<comment type="caution">
    <text evidence="2">The sequence shown here is derived from an EMBL/GenBank/DDBJ whole genome shotgun (WGS) entry which is preliminary data.</text>
</comment>
<dbReference type="GO" id="GO:0061542">
    <property type="term" value="F:3-demethylubiquinol 3-O-methyltransferase activity"/>
    <property type="evidence" value="ECO:0007669"/>
    <property type="project" value="UniProtKB-EC"/>
</dbReference>
<keyword evidence="3" id="KW-1185">Reference proteome</keyword>
<dbReference type="SUPFAM" id="SSF53335">
    <property type="entry name" value="S-adenosyl-L-methionine-dependent methyltransferases"/>
    <property type="match status" value="1"/>
</dbReference>
<feature type="domain" description="Methyltransferase type 11" evidence="1">
    <location>
        <begin position="43"/>
        <end position="139"/>
    </location>
</feature>
<evidence type="ECO:0000259" key="1">
    <source>
        <dbReference type="Pfam" id="PF08241"/>
    </source>
</evidence>
<protein>
    <submittedName>
        <fullName evidence="2">Class I SAM-dependent methyltransferase</fullName>
        <ecNumber evidence="2">2.1.1.222</ecNumber>
        <ecNumber evidence="2">2.1.1.64</ecNumber>
    </submittedName>
</protein>
<name>A0ABV8KRW2_9ACTN</name>
<dbReference type="CDD" id="cd02440">
    <property type="entry name" value="AdoMet_MTases"/>
    <property type="match status" value="1"/>
</dbReference>
<keyword evidence="2" id="KW-0808">Transferase</keyword>
<dbReference type="Proteomes" id="UP001595868">
    <property type="component" value="Unassembled WGS sequence"/>
</dbReference>
<reference evidence="3" key="1">
    <citation type="journal article" date="2019" name="Int. J. Syst. Evol. Microbiol.">
        <title>The Global Catalogue of Microorganisms (GCM) 10K type strain sequencing project: providing services to taxonomists for standard genome sequencing and annotation.</title>
        <authorList>
            <consortium name="The Broad Institute Genomics Platform"/>
            <consortium name="The Broad Institute Genome Sequencing Center for Infectious Disease"/>
            <person name="Wu L."/>
            <person name="Ma J."/>
        </authorList>
    </citation>
    <scope>NUCLEOTIDE SEQUENCE [LARGE SCALE GENOMIC DNA]</scope>
    <source>
        <strain evidence="3">2902at01</strain>
    </source>
</reference>
<dbReference type="EC" id="2.1.1.64" evidence="2"/>
<dbReference type="Pfam" id="PF08241">
    <property type="entry name" value="Methyltransf_11"/>
    <property type="match status" value="1"/>
</dbReference>
<dbReference type="GO" id="GO:0102208">
    <property type="term" value="F:2-polyprenyl-6-hydroxyphenol methylase activity"/>
    <property type="evidence" value="ECO:0007669"/>
    <property type="project" value="UniProtKB-EC"/>
</dbReference>
<sequence>MLVAMTDLGNQSGYWNSTGTLKTFGHPVEPSWLAGIDHRARILDYGCGYGRLAGLLVERGFQNVEGVDVAPNLIARAREQQPGARFTVLDRPPRLDRDDGSVDVVLLFAVLTCIPGDAAQRELVAELRRVLRPGGLLYVSDLCLQEDQRNSSRYQRFAARYGTYGVFETGDGAVCRHHTVDWLDGLVAGFDLVATREVPVETMNGRPARATQLLVAKP</sequence>
<dbReference type="InterPro" id="IPR029063">
    <property type="entry name" value="SAM-dependent_MTases_sf"/>
</dbReference>
<dbReference type="RefSeq" id="WP_377549242.1">
    <property type="nucleotide sequence ID" value="NZ_JBHSBN010000017.1"/>
</dbReference>
<keyword evidence="2" id="KW-0489">Methyltransferase</keyword>
<dbReference type="EC" id="2.1.1.222" evidence="2"/>
<gene>
    <name evidence="2" type="ORF">ACFOX0_22340</name>
</gene>
<accession>A0ABV8KRW2</accession>
<dbReference type="Gene3D" id="3.40.50.150">
    <property type="entry name" value="Vaccinia Virus protein VP39"/>
    <property type="match status" value="1"/>
</dbReference>
<organism evidence="2 3">
    <name type="scientific">Micromonospora zhanjiangensis</name>
    <dbReference type="NCBI Taxonomy" id="1522057"/>
    <lineage>
        <taxon>Bacteria</taxon>
        <taxon>Bacillati</taxon>
        <taxon>Actinomycetota</taxon>
        <taxon>Actinomycetes</taxon>
        <taxon>Micromonosporales</taxon>
        <taxon>Micromonosporaceae</taxon>
        <taxon>Micromonospora</taxon>
    </lineage>
</organism>
<dbReference type="GO" id="GO:0032259">
    <property type="term" value="P:methylation"/>
    <property type="evidence" value="ECO:0007669"/>
    <property type="project" value="UniProtKB-KW"/>
</dbReference>
<evidence type="ECO:0000313" key="3">
    <source>
        <dbReference type="Proteomes" id="UP001595868"/>
    </source>
</evidence>